<dbReference type="AlphaFoldDB" id="A0A3P1TC97"/>
<gene>
    <name evidence="1" type="ORF">EII34_05365</name>
</gene>
<accession>A0A3P1TC97</accession>
<name>A0A3P1TC97_9ACTN</name>
<sequence>MGNQLDRNDYNVAASQAAQANFETVATQLEAALDRRDADVKRAMAEYQADGVSEEYAHLERQWNDSGHEVRQTISLMRQSLSDNDDIAVRAGSTARSHIPT</sequence>
<evidence type="ECO:0000313" key="2">
    <source>
        <dbReference type="Proteomes" id="UP000280819"/>
    </source>
</evidence>
<comment type="caution">
    <text evidence="1">The sequence shown here is derived from an EMBL/GenBank/DDBJ whole genome shotgun (WGS) entry which is preliminary data.</text>
</comment>
<protein>
    <submittedName>
        <fullName evidence="1">Uncharacterized protein</fullName>
    </submittedName>
</protein>
<dbReference type="EMBL" id="RQZG01000004">
    <property type="protein sequence ID" value="RRD06113.1"/>
    <property type="molecule type" value="Genomic_DNA"/>
</dbReference>
<dbReference type="RefSeq" id="WP_124843690.1">
    <property type="nucleotide sequence ID" value="NZ_JAUNKP010000045.1"/>
</dbReference>
<proteinExistence type="predicted"/>
<dbReference type="Gene3D" id="1.10.287.1060">
    <property type="entry name" value="ESAT-6-like"/>
    <property type="match status" value="1"/>
</dbReference>
<evidence type="ECO:0000313" key="1">
    <source>
        <dbReference type="EMBL" id="RRD06113.1"/>
    </source>
</evidence>
<reference evidence="1 2" key="1">
    <citation type="submission" date="2018-11" db="EMBL/GenBank/DDBJ databases">
        <title>Genomes From Bacteria Associated with the Canine Oral Cavity: a Test Case for Automated Genome-Based Taxonomic Assignment.</title>
        <authorList>
            <person name="Coil D.A."/>
            <person name="Jospin G."/>
            <person name="Darling A.E."/>
            <person name="Wallis C."/>
            <person name="Davis I.J."/>
            <person name="Harris S."/>
            <person name="Eisen J.A."/>
            <person name="Holcombe L.J."/>
            <person name="O'Flynn C."/>
        </authorList>
    </citation>
    <scope>NUCLEOTIDE SEQUENCE [LARGE SCALE GENOMIC DNA]</scope>
    <source>
        <strain evidence="1 2">OH887_COT-365</strain>
    </source>
</reference>
<dbReference type="OrthoDB" id="4965508at2"/>
<organism evidence="1 2">
    <name type="scientific">Arachnia propionica</name>
    <dbReference type="NCBI Taxonomy" id="1750"/>
    <lineage>
        <taxon>Bacteria</taxon>
        <taxon>Bacillati</taxon>
        <taxon>Actinomycetota</taxon>
        <taxon>Actinomycetes</taxon>
        <taxon>Propionibacteriales</taxon>
        <taxon>Propionibacteriaceae</taxon>
        <taxon>Arachnia</taxon>
    </lineage>
</organism>
<dbReference type="Proteomes" id="UP000280819">
    <property type="component" value="Unassembled WGS sequence"/>
</dbReference>